<reference evidence="2 3" key="1">
    <citation type="journal article" date="2018" name="Biotechnol. Adv.">
        <title>Improved genomic resources and new bioinformatic workflow for the carcinogenic parasite Clonorchis sinensis: Biotechnological implications.</title>
        <authorList>
            <person name="Wang D."/>
            <person name="Korhonen P.K."/>
            <person name="Gasser R.B."/>
            <person name="Young N.D."/>
        </authorList>
    </citation>
    <scope>NUCLEOTIDE SEQUENCE [LARGE SCALE GENOMIC DNA]</scope>
    <source>
        <strain evidence="2">Cs-k2</strain>
    </source>
</reference>
<dbReference type="AlphaFoldDB" id="A0A8T1N1L8"/>
<dbReference type="EMBL" id="NIRI02000005">
    <property type="protein sequence ID" value="KAG5454841.1"/>
    <property type="molecule type" value="Genomic_DNA"/>
</dbReference>
<gene>
    <name evidence="2" type="ORF">CSKR_203720</name>
</gene>
<dbReference type="PANTHER" id="PTHR47135:SF1">
    <property type="entry name" value="FIBRONECTIN TYPE III DOMAIN-CONTAINING PROTEIN 7"/>
    <property type="match status" value="1"/>
</dbReference>
<proteinExistence type="predicted"/>
<feature type="domain" description="Fibronectin type-III" evidence="1">
    <location>
        <begin position="632"/>
        <end position="720"/>
    </location>
</feature>
<evidence type="ECO:0000313" key="2">
    <source>
        <dbReference type="EMBL" id="KAG5454841.1"/>
    </source>
</evidence>
<dbReference type="SUPFAM" id="SSF49265">
    <property type="entry name" value="Fibronectin type III"/>
    <property type="match status" value="2"/>
</dbReference>
<dbReference type="InterPro" id="IPR003961">
    <property type="entry name" value="FN3_dom"/>
</dbReference>
<dbReference type="OrthoDB" id="10487764at2759"/>
<feature type="domain" description="Fibronectin type-III" evidence="1">
    <location>
        <begin position="207"/>
        <end position="294"/>
    </location>
</feature>
<dbReference type="PROSITE" id="PS50853">
    <property type="entry name" value="FN3"/>
    <property type="match status" value="2"/>
</dbReference>
<dbReference type="PANTHER" id="PTHR47135">
    <property type="entry name" value="FIBRONECTIN TYPE III DOMAIN-CONTAINING PROTEIN 7"/>
    <property type="match status" value="1"/>
</dbReference>
<protein>
    <recommendedName>
        <fullName evidence="1">Fibronectin type-III domain-containing protein</fullName>
    </recommendedName>
</protein>
<evidence type="ECO:0000313" key="3">
    <source>
        <dbReference type="Proteomes" id="UP000286415"/>
    </source>
</evidence>
<accession>A0A8T1N1L8</accession>
<feature type="non-terminal residue" evidence="2">
    <location>
        <position position="720"/>
    </location>
</feature>
<sequence length="720" mass="79019">MTFHTHLLVPEVPTGIQVKVVPNVPQATVFWSGDATEFRVHIHRTDGPIVKTSETTHSPVSLDDLPMCERLFAGVVARNGNEDSQQGRSADFIIHSAILPLEHLRLPSLSVPTLPKNVRVRTLTNVPTADVSWEYDNVCAATDFRVEVYKQGGSLSVLSQTSDSYNISLKQIPFCEMLYVSVQGRNAYGFGQRANSSEFKIYAAPKPPTDVKVELQRTLKKIRVSWKDESECVATTFHVFVRVQQSPIIVTADRNEAFLDWLPSCGAHSLHVVALNNYGSTKRSPTLRFYVPQASYRRNTLLIGLLKILRQPTTGFALLGAHQLGTVPEFPSTLFLLFCTIEQIDFGNGSNRVSEYMQDLFLLDFSAPTDIKIEQFHDESGIMVTWAANKKCGPTTYEVKVYDQTGSVFNRSEVKNSPAKFDGLPKCVPLFLSIKSRGPGWEGDESERKEFTMSGVLTLPKAIKAIPLENAPRVSVSWEYDTLCAAPGFEVAAYRSNGVLIVSETTANLAVMLSGLPTCEALFIGVSALNDFGTGPRANSSQFTIPADLLRLQDEILLNITKSHPFANQFQLEHEAAWCSTFSCLKTSQTGDSAGFQLPCHPKEARGLGYGQVAQVEKQRSCSKHGPSVPQPPMSVRATTEVNVPRAVVSWEYDGACLASEFQVSIHEPEGSFSTNVVTRGLSHTVTNLPVCVTLQPAVLGRNKVGSSPQTNGSPFTIDA</sequence>
<comment type="caution">
    <text evidence="2">The sequence shown here is derived from an EMBL/GenBank/DDBJ whole genome shotgun (WGS) entry which is preliminary data.</text>
</comment>
<name>A0A8T1N1L8_CLOSI</name>
<evidence type="ECO:0000259" key="1">
    <source>
        <dbReference type="PROSITE" id="PS50853"/>
    </source>
</evidence>
<dbReference type="InterPro" id="IPR036116">
    <property type="entry name" value="FN3_sf"/>
</dbReference>
<reference evidence="2 3" key="2">
    <citation type="journal article" date="2021" name="Genomics">
        <title>High-quality reference genome for Clonorchis sinensis.</title>
        <authorList>
            <person name="Young N.D."/>
            <person name="Stroehlein A.J."/>
            <person name="Kinkar L."/>
            <person name="Wang T."/>
            <person name="Sohn W.M."/>
            <person name="Chang B.C.H."/>
            <person name="Kaur P."/>
            <person name="Weisz D."/>
            <person name="Dudchenko O."/>
            <person name="Aiden E.L."/>
            <person name="Korhonen P.K."/>
            <person name="Gasser R.B."/>
        </authorList>
    </citation>
    <scope>NUCLEOTIDE SEQUENCE [LARGE SCALE GENOMIC DNA]</scope>
    <source>
        <strain evidence="2">Cs-k2</strain>
    </source>
</reference>
<organism evidence="2 3">
    <name type="scientific">Clonorchis sinensis</name>
    <name type="common">Chinese liver fluke</name>
    <dbReference type="NCBI Taxonomy" id="79923"/>
    <lineage>
        <taxon>Eukaryota</taxon>
        <taxon>Metazoa</taxon>
        <taxon>Spiralia</taxon>
        <taxon>Lophotrochozoa</taxon>
        <taxon>Platyhelminthes</taxon>
        <taxon>Trematoda</taxon>
        <taxon>Digenea</taxon>
        <taxon>Opisthorchiida</taxon>
        <taxon>Opisthorchiata</taxon>
        <taxon>Opisthorchiidae</taxon>
        <taxon>Clonorchis</taxon>
    </lineage>
</organism>
<dbReference type="Proteomes" id="UP000286415">
    <property type="component" value="Unassembled WGS sequence"/>
</dbReference>
<keyword evidence="3" id="KW-1185">Reference proteome</keyword>